<comment type="similarity">
    <text evidence="2 9">Belongs to the UQCRB/QCR7 family.</text>
</comment>
<dbReference type="EMBL" id="JARVKF010000395">
    <property type="protein sequence ID" value="KAK9417931.1"/>
    <property type="molecule type" value="Genomic_DNA"/>
</dbReference>
<protein>
    <recommendedName>
        <fullName evidence="9">Cytochrome b-c1 complex subunit 7</fullName>
    </recommendedName>
</protein>
<evidence type="ECO:0000313" key="10">
    <source>
        <dbReference type="EMBL" id="KAK9417931.1"/>
    </source>
</evidence>
<proteinExistence type="inferred from homology"/>
<comment type="function">
    <text evidence="9">Component of the ubiquinol-cytochrome c oxidoreductase, a multisubunit transmembrane complex that is part of the mitochondrial electron transport chain which drives oxidative phosphorylation.</text>
</comment>
<keyword evidence="11" id="KW-1185">Reference proteome</keyword>
<dbReference type="InterPro" id="IPR036544">
    <property type="entry name" value="QCR7_sf"/>
</dbReference>
<evidence type="ECO:0000256" key="9">
    <source>
        <dbReference type="PIRNR" id="PIRNR000022"/>
    </source>
</evidence>
<dbReference type="Gene3D" id="1.10.1090.10">
    <property type="entry name" value="Cytochrome b-c1 complex subunit 7"/>
    <property type="match status" value="1"/>
</dbReference>
<evidence type="ECO:0000256" key="3">
    <source>
        <dbReference type="ARBA" id="ARBA00022448"/>
    </source>
</evidence>
<dbReference type="PANTHER" id="PTHR12022:SF0">
    <property type="entry name" value="CYTOCHROME B-C1 COMPLEX SUBUNIT 7"/>
    <property type="match status" value="1"/>
</dbReference>
<dbReference type="Proteomes" id="UP001408356">
    <property type="component" value="Unassembled WGS sequence"/>
</dbReference>
<dbReference type="SUPFAM" id="SSF81524">
    <property type="entry name" value="14 kDa protein of cytochrome bc1 complex (Ubiquinol-cytochrome c reductase)"/>
    <property type="match status" value="1"/>
</dbReference>
<evidence type="ECO:0000256" key="8">
    <source>
        <dbReference type="ARBA" id="ARBA00023136"/>
    </source>
</evidence>
<evidence type="ECO:0000256" key="7">
    <source>
        <dbReference type="ARBA" id="ARBA00023128"/>
    </source>
</evidence>
<gene>
    <name evidence="10" type="ORF">SUNI508_08579</name>
</gene>
<comment type="caution">
    <text evidence="10">The sequence shown here is derived from an EMBL/GenBank/DDBJ whole genome shotgun (WGS) entry which is preliminary data.</text>
</comment>
<keyword evidence="3 9" id="KW-0813">Transport</keyword>
<keyword evidence="7 9" id="KW-0496">Mitochondrion</keyword>
<dbReference type="PIRSF" id="PIRSF000022">
    <property type="entry name" value="Bc1_14K"/>
    <property type="match status" value="1"/>
</dbReference>
<dbReference type="PANTHER" id="PTHR12022">
    <property type="entry name" value="UBIQUINOL-CYTOCHROME C REDUCTASE COMPLEX 14 KD PROTEIN"/>
    <property type="match status" value="1"/>
</dbReference>
<name>A0ABR2UTM3_9PEZI</name>
<evidence type="ECO:0000256" key="1">
    <source>
        <dbReference type="ARBA" id="ARBA00004443"/>
    </source>
</evidence>
<dbReference type="Pfam" id="PF02271">
    <property type="entry name" value="UCR_14kD"/>
    <property type="match status" value="1"/>
</dbReference>
<evidence type="ECO:0000256" key="2">
    <source>
        <dbReference type="ARBA" id="ARBA00008554"/>
    </source>
</evidence>
<accession>A0ABR2UTM3</accession>
<keyword evidence="5 9" id="KW-0999">Mitochondrion inner membrane</keyword>
<keyword evidence="6 9" id="KW-0249">Electron transport</keyword>
<keyword evidence="4 9" id="KW-0679">Respiratory chain</keyword>
<evidence type="ECO:0000313" key="11">
    <source>
        <dbReference type="Proteomes" id="UP001408356"/>
    </source>
</evidence>
<evidence type="ECO:0000256" key="5">
    <source>
        <dbReference type="ARBA" id="ARBA00022792"/>
    </source>
</evidence>
<sequence length="125" mass="14713">MSVYPSLAPFIMKRPWLRNFFKPVANWYANAAGYRKLGLRADDLIVEENEDVIKALKRLSPQESYDRVYRIRRAMQCSVTHKLLPKEEQTKPEEDVPYLLPLIEQIRAEKKEKEALDSLTIIKNH</sequence>
<keyword evidence="8 9" id="KW-0472">Membrane</keyword>
<evidence type="ECO:0000256" key="4">
    <source>
        <dbReference type="ARBA" id="ARBA00022660"/>
    </source>
</evidence>
<organism evidence="10 11">
    <name type="scientific">Seiridium unicorne</name>
    <dbReference type="NCBI Taxonomy" id="138068"/>
    <lineage>
        <taxon>Eukaryota</taxon>
        <taxon>Fungi</taxon>
        <taxon>Dikarya</taxon>
        <taxon>Ascomycota</taxon>
        <taxon>Pezizomycotina</taxon>
        <taxon>Sordariomycetes</taxon>
        <taxon>Xylariomycetidae</taxon>
        <taxon>Amphisphaeriales</taxon>
        <taxon>Sporocadaceae</taxon>
        <taxon>Seiridium</taxon>
    </lineage>
</organism>
<dbReference type="InterPro" id="IPR003197">
    <property type="entry name" value="QCR7"/>
</dbReference>
<reference evidence="10 11" key="1">
    <citation type="journal article" date="2024" name="J. Plant Pathol.">
        <title>Sequence and assembly of the genome of Seiridium unicorne, isolate CBS 538.82, causal agent of cypress canker disease.</title>
        <authorList>
            <person name="Scali E."/>
            <person name="Rocca G.D."/>
            <person name="Danti R."/>
            <person name="Garbelotto M."/>
            <person name="Barberini S."/>
            <person name="Baroncelli R."/>
            <person name="Emiliani G."/>
        </authorList>
    </citation>
    <scope>NUCLEOTIDE SEQUENCE [LARGE SCALE GENOMIC DNA]</scope>
    <source>
        <strain evidence="10 11">BM-138-508</strain>
    </source>
</reference>
<evidence type="ECO:0000256" key="6">
    <source>
        <dbReference type="ARBA" id="ARBA00022982"/>
    </source>
</evidence>
<comment type="subcellular location">
    <subcellularLocation>
        <location evidence="1">Mitochondrion inner membrane</location>
        <topology evidence="1">Peripheral membrane protein</topology>
        <orientation evidence="1">Matrix side</orientation>
    </subcellularLocation>
</comment>